<gene>
    <name evidence="1" type="ORF">PQI24_07875</name>
</gene>
<dbReference type="EMBL" id="JAQPZS010000005">
    <property type="protein sequence ID" value="MEJ6495947.1"/>
    <property type="molecule type" value="Genomic_DNA"/>
</dbReference>
<protein>
    <submittedName>
        <fullName evidence="1">Uncharacterized protein</fullName>
    </submittedName>
</protein>
<evidence type="ECO:0000313" key="2">
    <source>
        <dbReference type="Proteomes" id="UP001377972"/>
    </source>
</evidence>
<reference evidence="1 2" key="1">
    <citation type="submission" date="2023-01" db="EMBL/GenBank/DDBJ databases">
        <title>Trichodesmium-associated heterotrophic epibiont bacteria.</title>
        <authorList>
            <person name="Cleveland C.S."/>
            <person name="Webb E.A."/>
        </authorList>
    </citation>
    <scope>NUCLEOTIDE SEQUENCE [LARGE SCALE GENOMIC DNA]</scope>
    <source>
        <strain evidence="1 2">USCH2</strain>
    </source>
</reference>
<name>A0ABU8SSC5_9GAMM</name>
<proteinExistence type="predicted"/>
<dbReference type="RefSeq" id="WP_339980677.1">
    <property type="nucleotide sequence ID" value="NZ_JAQPZS010000005.1"/>
</dbReference>
<sequence length="180" mass="20469">MFRSGFYLLIAILSGTLSTNENTYYQHESNVAFHVAVETLSDAILAIEGQNGLIFNSRWIFGEIGTPIADICEGQQSADLELECDSVSNRAVESHYDFPQNSQIALYFRPNLIVNGLKLIEASVKNNKVALLLFEDDHTKELFFVRKHQLIDIIAKKLTKKEFKQKRDRLEDDAIYPNKG</sequence>
<keyword evidence="2" id="KW-1185">Reference proteome</keyword>
<comment type="caution">
    <text evidence="1">The sequence shown here is derived from an EMBL/GenBank/DDBJ whole genome shotgun (WGS) entry which is preliminary data.</text>
</comment>
<accession>A0ABU8SSC5</accession>
<evidence type="ECO:0000313" key="1">
    <source>
        <dbReference type="EMBL" id="MEJ6495947.1"/>
    </source>
</evidence>
<organism evidence="1 2">
    <name type="scientific">Pseudoalteromonas lipolytica</name>
    <dbReference type="NCBI Taxonomy" id="570156"/>
    <lineage>
        <taxon>Bacteria</taxon>
        <taxon>Pseudomonadati</taxon>
        <taxon>Pseudomonadota</taxon>
        <taxon>Gammaproteobacteria</taxon>
        <taxon>Alteromonadales</taxon>
        <taxon>Pseudoalteromonadaceae</taxon>
        <taxon>Pseudoalteromonas</taxon>
    </lineage>
</organism>
<dbReference type="Proteomes" id="UP001377972">
    <property type="component" value="Unassembled WGS sequence"/>
</dbReference>